<feature type="repeat" description="NHL" evidence="4">
    <location>
        <begin position="10"/>
        <end position="49"/>
    </location>
</feature>
<keyword evidence="3" id="KW-0325">Glycoprotein</keyword>
<reference evidence="5" key="1">
    <citation type="submission" date="2021-02" db="EMBL/GenBank/DDBJ databases">
        <authorList>
            <person name="Nowell W R."/>
        </authorList>
    </citation>
    <scope>NUCLEOTIDE SEQUENCE</scope>
</reference>
<dbReference type="PANTHER" id="PTHR10680:SF28">
    <property type="entry name" value="SMP-30_GLUCONOLACTONASE_LRE-LIKE REGION DOMAIN-CONTAINING PROTEIN"/>
    <property type="match status" value="1"/>
</dbReference>
<keyword evidence="6" id="KW-1185">Reference proteome</keyword>
<evidence type="ECO:0000313" key="6">
    <source>
        <dbReference type="Proteomes" id="UP000663828"/>
    </source>
</evidence>
<comment type="caution">
    <text evidence="5">The sequence shown here is derived from an EMBL/GenBank/DDBJ whole genome shotgun (WGS) entry which is preliminary data.</text>
</comment>
<dbReference type="EMBL" id="CAJNOR010001135">
    <property type="protein sequence ID" value="CAF1082754.1"/>
    <property type="molecule type" value="Genomic_DNA"/>
</dbReference>
<feature type="repeat" description="NHL" evidence="4">
    <location>
        <begin position="114"/>
        <end position="146"/>
    </location>
</feature>
<dbReference type="CDD" id="cd05819">
    <property type="entry name" value="NHL"/>
    <property type="match status" value="1"/>
</dbReference>
<dbReference type="InterPro" id="IPR011042">
    <property type="entry name" value="6-blade_b-propeller_TolB-like"/>
</dbReference>
<gene>
    <name evidence="5" type="ORF">XAT740_LOCUS17412</name>
</gene>
<dbReference type="PROSITE" id="PS51125">
    <property type="entry name" value="NHL"/>
    <property type="match status" value="2"/>
</dbReference>
<evidence type="ECO:0000256" key="2">
    <source>
        <dbReference type="ARBA" id="ARBA00022737"/>
    </source>
</evidence>
<protein>
    <submittedName>
        <fullName evidence="5">Uncharacterized protein</fullName>
    </submittedName>
</protein>
<dbReference type="PANTHER" id="PTHR10680">
    <property type="entry name" value="PEPTIDYL-GLYCINE ALPHA-AMIDATING MONOOXYGENASE"/>
    <property type="match status" value="1"/>
</dbReference>
<proteinExistence type="predicted"/>
<sequence length="456" mass="51633">MIATVAAGNGTRGSAANQLNDIRWIYVDGNFDLYVTDSGNHGVQQFKSGKQNGVTRVRNGSSTYTIPLTGPTEVVLDSENYLFIVDHCNHRIVGSNQNGFRCLVGCSGRCSQAHQLSDPYGLSFDRDGNIFVSDRSNRRIQKFSLKRSSCPQQQSQRNKVSRNKIFKKGIFQISDKTDFSATIEQTSMNSPKSTIFFVLIAYKTDFLTATEQISTNSNKNTSEKVFGGSKIKIFIYILKEDSEIREIRFIAQTTDTPPIHIRRDHNFYILAIIKLNCPKSFQVNFILVPSIQQKMISTFPQQLFLTEFYIQVNPTGITVNLIPLGASMITSDHQQGLHLNPGKYSDGPNAVPFNSTNWIYEYYRRIYNVHSISGDFVANDQCLSIYRYNGKTFPQIESNIKDYALYYWSSDAAKRTVIVFSPVANFTVRLPGGNLHFVTQMRNLMNSIPHRLFSLL</sequence>
<evidence type="ECO:0000256" key="3">
    <source>
        <dbReference type="ARBA" id="ARBA00023180"/>
    </source>
</evidence>
<dbReference type="InterPro" id="IPR001258">
    <property type="entry name" value="NHL_repeat"/>
</dbReference>
<dbReference type="Proteomes" id="UP000663828">
    <property type="component" value="Unassembled WGS sequence"/>
</dbReference>
<accession>A0A814MQU8</accession>
<keyword evidence="1" id="KW-0732">Signal</keyword>
<dbReference type="SUPFAM" id="SSF101898">
    <property type="entry name" value="NHL repeat"/>
    <property type="match status" value="1"/>
</dbReference>
<evidence type="ECO:0000313" key="5">
    <source>
        <dbReference type="EMBL" id="CAF1082754.1"/>
    </source>
</evidence>
<dbReference type="GO" id="GO:0005576">
    <property type="term" value="C:extracellular region"/>
    <property type="evidence" value="ECO:0007669"/>
    <property type="project" value="TreeGrafter"/>
</dbReference>
<evidence type="ECO:0000256" key="1">
    <source>
        <dbReference type="ARBA" id="ARBA00022729"/>
    </source>
</evidence>
<organism evidence="5 6">
    <name type="scientific">Adineta ricciae</name>
    <name type="common">Rotifer</name>
    <dbReference type="NCBI Taxonomy" id="249248"/>
    <lineage>
        <taxon>Eukaryota</taxon>
        <taxon>Metazoa</taxon>
        <taxon>Spiralia</taxon>
        <taxon>Gnathifera</taxon>
        <taxon>Rotifera</taxon>
        <taxon>Eurotatoria</taxon>
        <taxon>Bdelloidea</taxon>
        <taxon>Adinetida</taxon>
        <taxon>Adinetidae</taxon>
        <taxon>Adineta</taxon>
    </lineage>
</organism>
<evidence type="ECO:0000256" key="4">
    <source>
        <dbReference type="PROSITE-ProRule" id="PRU00504"/>
    </source>
</evidence>
<dbReference type="AlphaFoldDB" id="A0A814MQU8"/>
<dbReference type="Gene3D" id="2.120.10.30">
    <property type="entry name" value="TolB, C-terminal domain"/>
    <property type="match status" value="1"/>
</dbReference>
<name>A0A814MQU8_ADIRI</name>
<keyword evidence="2" id="KW-0677">Repeat</keyword>